<gene>
    <name evidence="1" type="ORF">DW079_00435</name>
</gene>
<evidence type="ECO:0000313" key="1">
    <source>
        <dbReference type="EMBL" id="RHK13176.1"/>
    </source>
</evidence>
<protein>
    <submittedName>
        <fullName evidence="1">Uncharacterized protein</fullName>
    </submittedName>
</protein>
<proteinExistence type="predicted"/>
<sequence>MKINLERVEVFTDLSKTQCAVIDMRKEIANVIYERGQGLACSVLAHKLYETQGEVEIDDSEKEIISRVAEQLLTPAACEGVMKQIKPE</sequence>
<name>A0A3R6INA6_9BACT</name>
<comment type="caution">
    <text evidence="1">The sequence shown here is derived from an EMBL/GenBank/DDBJ whole genome shotgun (WGS) entry which is preliminary data.</text>
</comment>
<dbReference type="EMBL" id="QRNB01000001">
    <property type="protein sequence ID" value="RHK13176.1"/>
    <property type="molecule type" value="Genomic_DNA"/>
</dbReference>
<accession>A0A3R6INA6</accession>
<organism evidence="1 2">
    <name type="scientific">Segatella copri</name>
    <dbReference type="NCBI Taxonomy" id="165179"/>
    <lineage>
        <taxon>Bacteria</taxon>
        <taxon>Pseudomonadati</taxon>
        <taxon>Bacteroidota</taxon>
        <taxon>Bacteroidia</taxon>
        <taxon>Bacteroidales</taxon>
        <taxon>Prevotellaceae</taxon>
        <taxon>Segatella</taxon>
    </lineage>
</organism>
<evidence type="ECO:0000313" key="2">
    <source>
        <dbReference type="Proteomes" id="UP000286211"/>
    </source>
</evidence>
<reference evidence="1 2" key="1">
    <citation type="submission" date="2018-08" db="EMBL/GenBank/DDBJ databases">
        <title>A genome reference for cultivated species of the human gut microbiota.</title>
        <authorList>
            <person name="Zou Y."/>
            <person name="Xue W."/>
            <person name="Luo G."/>
        </authorList>
    </citation>
    <scope>NUCLEOTIDE SEQUENCE [LARGE SCALE GENOMIC DNA]</scope>
    <source>
        <strain evidence="1 2">AF46-2NS</strain>
    </source>
</reference>
<dbReference type="Proteomes" id="UP000286211">
    <property type="component" value="Unassembled WGS sequence"/>
</dbReference>
<dbReference type="AlphaFoldDB" id="A0A3R6INA6"/>